<dbReference type="WBParaSite" id="ASIM_0000931301-mRNA-1">
    <property type="protein sequence ID" value="ASIM_0000931301-mRNA-1"/>
    <property type="gene ID" value="ASIM_0000931301"/>
</dbReference>
<evidence type="ECO:0000313" key="1">
    <source>
        <dbReference type="EMBL" id="VDK36427.1"/>
    </source>
</evidence>
<reference evidence="1 2" key="2">
    <citation type="submission" date="2018-11" db="EMBL/GenBank/DDBJ databases">
        <authorList>
            <consortium name="Pathogen Informatics"/>
        </authorList>
    </citation>
    <scope>NUCLEOTIDE SEQUENCE [LARGE SCALE GENOMIC DNA]</scope>
</reference>
<gene>
    <name evidence="1" type="ORF">ASIM_LOCUS9053</name>
</gene>
<dbReference type="Proteomes" id="UP000267096">
    <property type="component" value="Unassembled WGS sequence"/>
</dbReference>
<keyword evidence="2" id="KW-1185">Reference proteome</keyword>
<protein>
    <submittedName>
        <fullName evidence="1 3">Uncharacterized protein</fullName>
    </submittedName>
</protein>
<dbReference type="AlphaFoldDB" id="A0A0M3JNS1"/>
<name>A0A0M3JNS1_ANISI</name>
<accession>A0A0M3JNS1</accession>
<organism evidence="3">
    <name type="scientific">Anisakis simplex</name>
    <name type="common">Herring worm</name>
    <dbReference type="NCBI Taxonomy" id="6269"/>
    <lineage>
        <taxon>Eukaryota</taxon>
        <taxon>Metazoa</taxon>
        <taxon>Ecdysozoa</taxon>
        <taxon>Nematoda</taxon>
        <taxon>Chromadorea</taxon>
        <taxon>Rhabditida</taxon>
        <taxon>Spirurina</taxon>
        <taxon>Ascaridomorpha</taxon>
        <taxon>Ascaridoidea</taxon>
        <taxon>Anisakidae</taxon>
        <taxon>Anisakis</taxon>
        <taxon>Anisakis simplex complex</taxon>
    </lineage>
</organism>
<proteinExistence type="predicted"/>
<reference evidence="3" key="1">
    <citation type="submission" date="2017-02" db="UniProtKB">
        <authorList>
            <consortium name="WormBaseParasite"/>
        </authorList>
    </citation>
    <scope>IDENTIFICATION</scope>
</reference>
<dbReference type="EMBL" id="UYRR01026436">
    <property type="protein sequence ID" value="VDK36427.1"/>
    <property type="molecule type" value="Genomic_DNA"/>
</dbReference>
<evidence type="ECO:0000313" key="3">
    <source>
        <dbReference type="WBParaSite" id="ASIM_0000931301-mRNA-1"/>
    </source>
</evidence>
<evidence type="ECO:0000313" key="2">
    <source>
        <dbReference type="Proteomes" id="UP000267096"/>
    </source>
</evidence>
<sequence length="58" mass="6792">MSPAFFSVYSTQLKTFLTKAVCCGTVEYLREEDLFGLRVIQVKHSVHLIEQYSTYRTR</sequence>